<accession>A0AAW0QR04</accession>
<evidence type="ECO:0000313" key="3">
    <source>
        <dbReference type="Proteomes" id="UP001392437"/>
    </source>
</evidence>
<feature type="compositionally biased region" description="Basic and acidic residues" evidence="1">
    <location>
        <begin position="25"/>
        <end position="45"/>
    </location>
</feature>
<keyword evidence="3" id="KW-1185">Reference proteome</keyword>
<evidence type="ECO:0000313" key="2">
    <source>
        <dbReference type="EMBL" id="KAK8109523.1"/>
    </source>
</evidence>
<name>A0AAW0QR04_9PEZI</name>
<comment type="caution">
    <text evidence="2">The sequence shown here is derived from an EMBL/GenBank/DDBJ whole genome shotgun (WGS) entry which is preliminary data.</text>
</comment>
<feature type="compositionally biased region" description="Polar residues" evidence="1">
    <location>
        <begin position="62"/>
        <end position="75"/>
    </location>
</feature>
<dbReference type="Proteomes" id="UP001392437">
    <property type="component" value="Unassembled WGS sequence"/>
</dbReference>
<dbReference type="AlphaFoldDB" id="A0AAW0QR04"/>
<gene>
    <name evidence="2" type="ORF">PG999_007660</name>
</gene>
<feature type="region of interest" description="Disordered" evidence="1">
    <location>
        <begin position="18"/>
        <end position="104"/>
    </location>
</feature>
<organism evidence="2 3">
    <name type="scientific">Apiospora kogelbergensis</name>
    <dbReference type="NCBI Taxonomy" id="1337665"/>
    <lineage>
        <taxon>Eukaryota</taxon>
        <taxon>Fungi</taxon>
        <taxon>Dikarya</taxon>
        <taxon>Ascomycota</taxon>
        <taxon>Pezizomycotina</taxon>
        <taxon>Sordariomycetes</taxon>
        <taxon>Xylariomycetidae</taxon>
        <taxon>Amphisphaeriales</taxon>
        <taxon>Apiosporaceae</taxon>
        <taxon>Apiospora</taxon>
    </lineage>
</organism>
<reference evidence="2 3" key="1">
    <citation type="submission" date="2023-01" db="EMBL/GenBank/DDBJ databases">
        <title>Analysis of 21 Apiospora genomes using comparative genomics revels a genus with tremendous synthesis potential of carbohydrate active enzymes and secondary metabolites.</title>
        <authorList>
            <person name="Sorensen T."/>
        </authorList>
    </citation>
    <scope>NUCLEOTIDE SEQUENCE [LARGE SCALE GENOMIC DNA]</scope>
    <source>
        <strain evidence="2 3">CBS 117206</strain>
    </source>
</reference>
<proteinExistence type="predicted"/>
<sequence>MTQRHPFSMALAITSEMDQSSSIYTEHHHYTGDTGEHHAHQDGMPKSRNFAAEIGDKLSPKMKQQQYESSTGSSSHDAHNKSGKQWDPLERELQDNEWDQIGNL</sequence>
<dbReference type="EMBL" id="JAQQWP010000007">
    <property type="protein sequence ID" value="KAK8109523.1"/>
    <property type="molecule type" value="Genomic_DNA"/>
</dbReference>
<evidence type="ECO:0000256" key="1">
    <source>
        <dbReference type="SAM" id="MobiDB-lite"/>
    </source>
</evidence>
<protein>
    <submittedName>
        <fullName evidence="2">Uncharacterized protein</fullName>
    </submittedName>
</protein>